<dbReference type="PANTHER" id="PTHR30185:SF18">
    <property type="entry name" value="TRANSCRIPTIONAL REGULATOR MTLR"/>
    <property type="match status" value="1"/>
</dbReference>
<dbReference type="CDD" id="cd05568">
    <property type="entry name" value="PTS_IIB_bgl_like"/>
    <property type="match status" value="1"/>
</dbReference>
<evidence type="ECO:0000313" key="9">
    <source>
        <dbReference type="Proteomes" id="UP000000585"/>
    </source>
</evidence>
<feature type="domain" description="PTS EIIB type-2" evidence="6">
    <location>
        <begin position="397"/>
        <end position="487"/>
    </location>
</feature>
<dbReference type="Gene3D" id="3.40.50.2300">
    <property type="match status" value="1"/>
</dbReference>
<dbReference type="PROSITE" id="PS51099">
    <property type="entry name" value="PTS_EIIB_TYPE_2"/>
    <property type="match status" value="1"/>
</dbReference>
<dbReference type="GO" id="GO:0009401">
    <property type="term" value="P:phosphoenolpyruvate-dependent sugar phosphotransferase system"/>
    <property type="evidence" value="ECO:0007669"/>
    <property type="project" value="InterPro"/>
</dbReference>
<evidence type="ECO:0000256" key="2">
    <source>
        <dbReference type="ARBA" id="ARBA00022737"/>
    </source>
</evidence>
<dbReference type="InterPro" id="IPR013011">
    <property type="entry name" value="PTS_EIIB_2"/>
</dbReference>
<dbReference type="PANTHER" id="PTHR30185">
    <property type="entry name" value="CRYPTIC BETA-GLUCOSIDE BGL OPERON ANTITERMINATOR"/>
    <property type="match status" value="1"/>
</dbReference>
<dbReference type="Gene3D" id="1.10.1790.10">
    <property type="entry name" value="PRD domain"/>
    <property type="match status" value="2"/>
</dbReference>
<evidence type="ECO:0000259" key="6">
    <source>
        <dbReference type="PROSITE" id="PS51099"/>
    </source>
</evidence>
<keyword evidence="1" id="KW-0808">Transferase</keyword>
<dbReference type="Pfam" id="PF05043">
    <property type="entry name" value="Mga"/>
    <property type="match status" value="1"/>
</dbReference>
<dbReference type="InterPro" id="IPR036095">
    <property type="entry name" value="PTS_EIIB-like_sf"/>
</dbReference>
<dbReference type="InterPro" id="IPR011608">
    <property type="entry name" value="PRD"/>
</dbReference>
<dbReference type="Proteomes" id="UP000000585">
    <property type="component" value="Chromosome"/>
</dbReference>
<reference evidence="8 9" key="1">
    <citation type="journal article" date="2001" name="Science">
        <title>Complete genome sequence of a virulent isolate of Streptococcus pneumoniae.</title>
        <authorList>
            <person name="Tettelin H."/>
            <person name="Nelson K.E."/>
            <person name="Paulsen I.T."/>
            <person name="Eisen J.A."/>
            <person name="Read T.D."/>
            <person name="Peterson S."/>
            <person name="Heidelberg J."/>
            <person name="DeBoy R.T."/>
            <person name="Haft D.H."/>
            <person name="Dodson R.J."/>
            <person name="Durkin A.S."/>
            <person name="Gwinn M."/>
            <person name="Kolonay J.F."/>
            <person name="Nelson W.C."/>
            <person name="Peterson J.D."/>
            <person name="Umayam L.A."/>
            <person name="White O."/>
            <person name="Salzberg S.L."/>
            <person name="Lewis M.R."/>
            <person name="Radune D."/>
            <person name="Holtzapple E."/>
            <person name="Khouri H."/>
            <person name="Wolf A.M."/>
            <person name="Utterback T.R."/>
            <person name="Hansen C.L."/>
            <person name="McDonald L.A."/>
            <person name="Feldblyum T.V."/>
            <person name="Angiuoli S."/>
            <person name="Dickinson T."/>
            <person name="Hickey E.K."/>
            <person name="Holt I.E."/>
            <person name="Loftus B.J."/>
            <person name="Yang F."/>
            <person name="Smith H.O."/>
            <person name="Venter J.C."/>
            <person name="Dougherty B.A."/>
            <person name="Morrison D.A."/>
            <person name="Hollingshead S.K."/>
            <person name="Fraser C.M."/>
        </authorList>
    </citation>
    <scope>NUCLEOTIDE SEQUENCE [LARGE SCALE GENOMIC DNA]</scope>
    <source>
        <strain evidence="9">ATCC BAA-334 / TIGR4</strain>
    </source>
</reference>
<dbReference type="InterPro" id="IPR050661">
    <property type="entry name" value="BglG_antiterminators"/>
</dbReference>
<dbReference type="Pfam" id="PF08279">
    <property type="entry name" value="HTH_11"/>
    <property type="match status" value="1"/>
</dbReference>
<proteinExistence type="predicted"/>
<evidence type="ECO:0000256" key="5">
    <source>
        <dbReference type="ARBA" id="ARBA00023163"/>
    </source>
</evidence>
<dbReference type="BioCyc" id="SPNE170187:G1FZB-1640-MONOMER"/>
<dbReference type="InterPro" id="IPR007737">
    <property type="entry name" value="Mga_HTH"/>
</dbReference>
<keyword evidence="5" id="KW-0804">Transcription</keyword>
<keyword evidence="4" id="KW-0010">Activator</keyword>
<name>A0A0H2XDR3_STRPN</name>
<accession>A0A0H2XDR3</accession>
<dbReference type="Gene3D" id="1.10.10.10">
    <property type="entry name" value="Winged helix-like DNA-binding domain superfamily/Winged helix DNA-binding domain"/>
    <property type="match status" value="1"/>
</dbReference>
<dbReference type="SUPFAM" id="SSF63520">
    <property type="entry name" value="PTS-regulatory domain, PRD"/>
    <property type="match status" value="2"/>
</dbReference>
<organism evidence="8 9">
    <name type="scientific">Streptococcus pneumoniae serotype 4 (strain ATCC BAA-334 / TIGR4)</name>
    <dbReference type="NCBI Taxonomy" id="170187"/>
    <lineage>
        <taxon>Bacteria</taxon>
        <taxon>Bacillati</taxon>
        <taxon>Bacillota</taxon>
        <taxon>Bacilli</taxon>
        <taxon>Lactobacillales</taxon>
        <taxon>Streptococcaceae</taxon>
        <taxon>Streptococcus</taxon>
    </lineage>
</organism>
<evidence type="ECO:0000256" key="3">
    <source>
        <dbReference type="ARBA" id="ARBA00023015"/>
    </source>
</evidence>
<dbReference type="EMBL" id="AE005672">
    <property type="protein sequence ID" value="ABC75787.1"/>
    <property type="molecule type" value="Genomic_DNA"/>
</dbReference>
<dbReference type="AlphaFoldDB" id="A0A0H2XDR3"/>
<dbReference type="GO" id="GO:0006355">
    <property type="term" value="P:regulation of DNA-templated transcription"/>
    <property type="evidence" value="ECO:0007669"/>
    <property type="project" value="InterPro"/>
</dbReference>
<dbReference type="PROSITE" id="PS51372">
    <property type="entry name" value="PRD_2"/>
    <property type="match status" value="2"/>
</dbReference>
<gene>
    <name evidence="8" type="ordered locus">SP_1621</name>
</gene>
<dbReference type="GO" id="GO:0008982">
    <property type="term" value="F:protein-N(PI)-phosphohistidine-sugar phosphotransferase activity"/>
    <property type="evidence" value="ECO:0007669"/>
    <property type="project" value="InterPro"/>
</dbReference>
<dbReference type="EnsemblBacteria" id="ABC75787">
    <property type="protein sequence ID" value="ABC75787"/>
    <property type="gene ID" value="SP_1621"/>
</dbReference>
<sequence>MSRKQEQMETLLLLLRDSKDYISAKVLGEKLNCSDKTVYRLVKGINKDCPVEAFILSEKGRGFKLNPRSSLVDVDGNFTEAFDPEVRREKLLERLLLTAPKPHSIYDLGEEFYVSESVVLKDRQILQESLAIYGLDLKMRQRKLFIDGDEAQIRSAILNLLPMFNQLDLEQITQNKVQPLDGELAHFCLGLLITLERELGVNIPYPYNINIFSHLYIFISRNRRSTSIHVVAPSKPTIVDEKIYSVCQKIIQEIEQYFRMKVDAVEIDYLYQYVVSSRLQKPFSSGKLPFSQRVLDVTHYYFSRMCMDNREIETTDPDFVDLASHISPLLRRLDNRVQIKNSLLSQILLTYPNLVKELTTISKEVSLVFGFASLSLDEIGFLVLYFARFQEKRARPLKTVVMCTSGVGTSELLRARLEKQFSELDIIDVVAYHQLDELINLYPDLDFIVTTVALQEPASVPFVLVSVFLTEGDKQRLQAKIQEINYE</sequence>
<dbReference type="SUPFAM" id="SSF52794">
    <property type="entry name" value="PTS system IIB component-like"/>
    <property type="match status" value="1"/>
</dbReference>
<evidence type="ECO:0000256" key="1">
    <source>
        <dbReference type="ARBA" id="ARBA00022679"/>
    </source>
</evidence>
<dbReference type="PhylomeDB" id="A0A0H2XDR3"/>
<dbReference type="eggNOG" id="COG3711">
    <property type="taxonomic scope" value="Bacteria"/>
</dbReference>
<feature type="domain" description="PRD" evidence="7">
    <location>
        <begin position="179"/>
        <end position="284"/>
    </location>
</feature>
<evidence type="ECO:0000256" key="4">
    <source>
        <dbReference type="ARBA" id="ARBA00023159"/>
    </source>
</evidence>
<dbReference type="RefSeq" id="WP_000087919.1">
    <property type="nucleotide sequence ID" value="NC_003028.3"/>
</dbReference>
<keyword evidence="3" id="KW-0805">Transcription regulation</keyword>
<keyword evidence="2" id="KW-0677">Repeat</keyword>
<dbReference type="InterPro" id="IPR013196">
    <property type="entry name" value="HTH_11"/>
</dbReference>
<dbReference type="Pfam" id="PF00874">
    <property type="entry name" value="PRD"/>
    <property type="match status" value="2"/>
</dbReference>
<dbReference type="PaxDb" id="170187-SP_1621"/>
<dbReference type="InterPro" id="IPR036634">
    <property type="entry name" value="PRD_sf"/>
</dbReference>
<feature type="domain" description="PRD" evidence="7">
    <location>
        <begin position="289"/>
        <end position="396"/>
    </location>
</feature>
<dbReference type="KEGG" id="spn:SP_1621"/>
<evidence type="ECO:0000259" key="7">
    <source>
        <dbReference type="PROSITE" id="PS51372"/>
    </source>
</evidence>
<evidence type="ECO:0000313" key="8">
    <source>
        <dbReference type="EMBL" id="ABC75787.1"/>
    </source>
</evidence>
<protein>
    <submittedName>
        <fullName evidence="8">Transcription antiterminator BglG family protein</fullName>
    </submittedName>
</protein>
<dbReference type="InterPro" id="IPR036388">
    <property type="entry name" value="WH-like_DNA-bd_sf"/>
</dbReference>
<keyword evidence="9" id="KW-1185">Reference proteome</keyword>